<keyword evidence="3 7" id="KW-0375">Hydrogen ion transport</keyword>
<evidence type="ECO:0000256" key="6">
    <source>
        <dbReference type="ARBA" id="ARBA00023310"/>
    </source>
</evidence>
<keyword evidence="9" id="KW-1185">Reference proteome</keyword>
<dbReference type="PRINTS" id="PR00125">
    <property type="entry name" value="ATPASEDELTA"/>
</dbReference>
<comment type="function">
    <text evidence="7">F(1)F(0) ATP synthase produces ATP from ADP in the presence of a proton or sodium gradient. F-type ATPases consist of two structural domains, F(1) containing the extramembraneous catalytic core and F(0) containing the membrane proton channel, linked together by a central stalk and a peripheral stalk. During catalysis, ATP synthesis in the catalytic domain of F(1) is coupled via a rotary mechanism of the central stalk subunits to proton translocation.</text>
</comment>
<keyword evidence="7" id="KW-1003">Cell membrane</keyword>
<evidence type="ECO:0000256" key="1">
    <source>
        <dbReference type="ARBA" id="ARBA00004370"/>
    </source>
</evidence>
<evidence type="ECO:0000256" key="3">
    <source>
        <dbReference type="ARBA" id="ARBA00022781"/>
    </source>
</evidence>
<reference evidence="8 9" key="1">
    <citation type="submission" date="2019-02" db="EMBL/GenBank/DDBJ databases">
        <title>Deep-cultivation of Planctomycetes and their phenomic and genomic characterization uncovers novel biology.</title>
        <authorList>
            <person name="Wiegand S."/>
            <person name="Jogler M."/>
            <person name="Boedeker C."/>
            <person name="Pinto D."/>
            <person name="Vollmers J."/>
            <person name="Rivas-Marin E."/>
            <person name="Kohn T."/>
            <person name="Peeters S.H."/>
            <person name="Heuer A."/>
            <person name="Rast P."/>
            <person name="Oberbeckmann S."/>
            <person name="Bunk B."/>
            <person name="Jeske O."/>
            <person name="Meyerdierks A."/>
            <person name="Storesund J.E."/>
            <person name="Kallscheuer N."/>
            <person name="Luecker S."/>
            <person name="Lage O.M."/>
            <person name="Pohl T."/>
            <person name="Merkel B.J."/>
            <person name="Hornburger P."/>
            <person name="Mueller R.-W."/>
            <person name="Bruemmer F."/>
            <person name="Labrenz M."/>
            <person name="Spormann A.M."/>
            <person name="Op Den Camp H."/>
            <person name="Overmann J."/>
            <person name="Amann R."/>
            <person name="Jetten M.S.M."/>
            <person name="Mascher T."/>
            <person name="Medema M.H."/>
            <person name="Devos D.P."/>
            <person name="Kaster A.-K."/>
            <person name="Ovreas L."/>
            <person name="Rohde M."/>
            <person name="Galperin M.Y."/>
            <person name="Jogler C."/>
        </authorList>
    </citation>
    <scope>NUCLEOTIDE SEQUENCE [LARGE SCALE GENOMIC DNA]</scope>
    <source>
        <strain evidence="8 9">Pla108</strain>
    </source>
</reference>
<protein>
    <recommendedName>
        <fullName evidence="7">ATP synthase subunit delta</fullName>
    </recommendedName>
    <alternativeName>
        <fullName evidence="7">ATP synthase F(1) sector subunit delta</fullName>
    </alternativeName>
    <alternativeName>
        <fullName evidence="7">F-type ATPase subunit delta</fullName>
        <shortName evidence="7">F-ATPase subunit delta</shortName>
    </alternativeName>
</protein>
<gene>
    <name evidence="7 8" type="primary">atpH</name>
    <name evidence="8" type="ORF">Pla108_39340</name>
</gene>
<comment type="subcellular location">
    <subcellularLocation>
        <location evidence="7">Cell membrane</location>
        <topology evidence="7">Peripheral membrane protein</topology>
    </subcellularLocation>
    <subcellularLocation>
        <location evidence="1">Membrane</location>
    </subcellularLocation>
</comment>
<evidence type="ECO:0000256" key="4">
    <source>
        <dbReference type="ARBA" id="ARBA00023065"/>
    </source>
</evidence>
<dbReference type="InterPro" id="IPR000711">
    <property type="entry name" value="ATPase_OSCP/dsu"/>
</dbReference>
<comment type="caution">
    <text evidence="8">The sequence shown here is derived from an EMBL/GenBank/DDBJ whole genome shotgun (WGS) entry which is preliminary data.</text>
</comment>
<keyword evidence="7" id="KW-0139">CF(1)</keyword>
<dbReference type="Gene3D" id="1.10.520.20">
    <property type="entry name" value="N-terminal domain of the delta subunit of the F1F0-ATP synthase"/>
    <property type="match status" value="1"/>
</dbReference>
<dbReference type="InterPro" id="IPR026015">
    <property type="entry name" value="ATP_synth_OSCP/delta_N_sf"/>
</dbReference>
<dbReference type="NCBIfam" id="TIGR01145">
    <property type="entry name" value="ATP_synt_delta"/>
    <property type="match status" value="1"/>
</dbReference>
<evidence type="ECO:0000256" key="5">
    <source>
        <dbReference type="ARBA" id="ARBA00023136"/>
    </source>
</evidence>
<dbReference type="Pfam" id="PF00213">
    <property type="entry name" value="OSCP"/>
    <property type="match status" value="1"/>
</dbReference>
<dbReference type="GO" id="GO:0045259">
    <property type="term" value="C:proton-transporting ATP synthase complex"/>
    <property type="evidence" value="ECO:0007669"/>
    <property type="project" value="UniProtKB-KW"/>
</dbReference>
<dbReference type="SUPFAM" id="SSF47928">
    <property type="entry name" value="N-terminal domain of the delta subunit of the F1F0-ATP synthase"/>
    <property type="match status" value="1"/>
</dbReference>
<accession>A0A5C6A269</accession>
<dbReference type="GO" id="GO:0046933">
    <property type="term" value="F:proton-transporting ATP synthase activity, rotational mechanism"/>
    <property type="evidence" value="ECO:0007669"/>
    <property type="project" value="UniProtKB-UniRule"/>
</dbReference>
<dbReference type="GO" id="GO:0005886">
    <property type="term" value="C:plasma membrane"/>
    <property type="evidence" value="ECO:0007669"/>
    <property type="project" value="UniProtKB-SubCell"/>
</dbReference>
<keyword evidence="5 7" id="KW-0472">Membrane</keyword>
<dbReference type="AlphaFoldDB" id="A0A5C6A269"/>
<comment type="function">
    <text evidence="7">This protein is part of the stalk that links CF(0) to CF(1). It either transmits conformational changes from CF(0) to CF(1) or is implicated in proton conduction.</text>
</comment>
<dbReference type="Proteomes" id="UP000317421">
    <property type="component" value="Unassembled WGS sequence"/>
</dbReference>
<evidence type="ECO:0000256" key="2">
    <source>
        <dbReference type="ARBA" id="ARBA00022448"/>
    </source>
</evidence>
<sequence length="209" mass="22906">MAKGDSKPKHETVMDVTAERIARTYAQGFLGAAGENDKTAVEDLEAVATEVFAKYPDFAEAMRSAFVDDEVRVGMLDRVLGSRVDPVVVTLLKVMADHRRMNLVGEVARQARKLYETSNNRAPVLIRLAHAVDDALIAEIEQTIRQQTGLEPITSVEIDPELVGGLEVRVGDTVFDGSVRTAFAKAHKMIVNQTVAAIESQPERFTLAE</sequence>
<keyword evidence="4 7" id="KW-0406">Ion transport</keyword>
<comment type="similarity">
    <text evidence="7">Belongs to the ATPase delta chain family.</text>
</comment>
<organism evidence="8 9">
    <name type="scientific">Botrimarina colliarenosi</name>
    <dbReference type="NCBI Taxonomy" id="2528001"/>
    <lineage>
        <taxon>Bacteria</taxon>
        <taxon>Pseudomonadati</taxon>
        <taxon>Planctomycetota</taxon>
        <taxon>Planctomycetia</taxon>
        <taxon>Pirellulales</taxon>
        <taxon>Lacipirellulaceae</taxon>
        <taxon>Botrimarina</taxon>
    </lineage>
</organism>
<keyword evidence="6 7" id="KW-0066">ATP synthesis</keyword>
<dbReference type="RefSeq" id="WP_197526717.1">
    <property type="nucleotide sequence ID" value="NZ_SJPR01000008.1"/>
</dbReference>
<evidence type="ECO:0000313" key="8">
    <source>
        <dbReference type="EMBL" id="TWT93440.1"/>
    </source>
</evidence>
<evidence type="ECO:0000313" key="9">
    <source>
        <dbReference type="Proteomes" id="UP000317421"/>
    </source>
</evidence>
<dbReference type="HAMAP" id="MF_01416">
    <property type="entry name" value="ATP_synth_delta_bact"/>
    <property type="match status" value="1"/>
</dbReference>
<dbReference type="EMBL" id="SJPR01000008">
    <property type="protein sequence ID" value="TWT93440.1"/>
    <property type="molecule type" value="Genomic_DNA"/>
</dbReference>
<dbReference type="PANTHER" id="PTHR11910">
    <property type="entry name" value="ATP SYNTHASE DELTA CHAIN"/>
    <property type="match status" value="1"/>
</dbReference>
<evidence type="ECO:0000256" key="7">
    <source>
        <dbReference type="HAMAP-Rule" id="MF_01416"/>
    </source>
</evidence>
<name>A0A5C6A269_9BACT</name>
<proteinExistence type="inferred from homology"/>
<keyword evidence="2 7" id="KW-0813">Transport</keyword>